<proteinExistence type="predicted"/>
<dbReference type="EMBL" id="JBHSHD010000006">
    <property type="protein sequence ID" value="MFC4820080.1"/>
    <property type="molecule type" value="Genomic_DNA"/>
</dbReference>
<dbReference type="SUPFAM" id="SSF53474">
    <property type="entry name" value="alpha/beta-Hydrolases"/>
    <property type="match status" value="1"/>
</dbReference>
<dbReference type="GO" id="GO:0016787">
    <property type="term" value="F:hydrolase activity"/>
    <property type="evidence" value="ECO:0007669"/>
    <property type="project" value="UniProtKB-KW"/>
</dbReference>
<dbReference type="Proteomes" id="UP001595886">
    <property type="component" value="Unassembled WGS sequence"/>
</dbReference>
<evidence type="ECO:0000313" key="3">
    <source>
        <dbReference type="EMBL" id="MFC4820080.1"/>
    </source>
</evidence>
<dbReference type="Gene3D" id="3.40.50.1820">
    <property type="entry name" value="alpha/beta hydrolase"/>
    <property type="match status" value="1"/>
</dbReference>
<feature type="signal peptide" evidence="1">
    <location>
        <begin position="1"/>
        <end position="20"/>
    </location>
</feature>
<evidence type="ECO:0000256" key="1">
    <source>
        <dbReference type="SAM" id="SignalP"/>
    </source>
</evidence>
<reference evidence="4" key="1">
    <citation type="journal article" date="2019" name="Int. J. Syst. Evol. Microbiol.">
        <title>The Global Catalogue of Microorganisms (GCM) 10K type strain sequencing project: providing services to taxonomists for standard genome sequencing and annotation.</title>
        <authorList>
            <consortium name="The Broad Institute Genomics Platform"/>
            <consortium name="The Broad Institute Genome Sequencing Center for Infectious Disease"/>
            <person name="Wu L."/>
            <person name="Ma J."/>
        </authorList>
    </citation>
    <scope>NUCLEOTIDE SEQUENCE [LARGE SCALE GENOMIC DNA]</scope>
    <source>
        <strain evidence="4">CCUG 30340</strain>
    </source>
</reference>
<dbReference type="InterPro" id="IPR029058">
    <property type="entry name" value="AB_hydrolase_fold"/>
</dbReference>
<organism evidence="3 4">
    <name type="scientific">Dokdonella ginsengisoli</name>
    <dbReference type="NCBI Taxonomy" id="363846"/>
    <lineage>
        <taxon>Bacteria</taxon>
        <taxon>Pseudomonadati</taxon>
        <taxon>Pseudomonadota</taxon>
        <taxon>Gammaproteobacteria</taxon>
        <taxon>Lysobacterales</taxon>
        <taxon>Rhodanobacteraceae</taxon>
        <taxon>Dokdonella</taxon>
    </lineage>
</organism>
<dbReference type="PANTHER" id="PTHR43798:SF33">
    <property type="entry name" value="HYDROLASE, PUTATIVE (AFU_ORTHOLOGUE AFUA_2G14860)-RELATED"/>
    <property type="match status" value="1"/>
</dbReference>
<gene>
    <name evidence="3" type="ORF">ACFO6Q_07085</name>
</gene>
<evidence type="ECO:0000313" key="4">
    <source>
        <dbReference type="Proteomes" id="UP001595886"/>
    </source>
</evidence>
<feature type="domain" description="AB hydrolase-1" evidence="2">
    <location>
        <begin position="67"/>
        <end position="325"/>
    </location>
</feature>
<evidence type="ECO:0000259" key="2">
    <source>
        <dbReference type="Pfam" id="PF12697"/>
    </source>
</evidence>
<dbReference type="PANTHER" id="PTHR43798">
    <property type="entry name" value="MONOACYLGLYCEROL LIPASE"/>
    <property type="match status" value="1"/>
</dbReference>
<sequence length="340" mass="35424">MRASIVATAVLASLSSLASAAPDSPAPAPDLSLDVYAEPAQLVDIGGGRRLNLRCSGSGAPTVILESGQGMTSMAWRKLQPLAAKTRRVCAYDRAGLGFSDAGPLPRTAPAAAGDLYALVRAAGIQPPLLLVGHSMGSYVVRLYASAHPQEVAGLVLVDPVSETLAEDAPDYAAREAKASAANTDYGRKCAQAARAGDLAGTTPAAQACVPPPIAGFSQKLGESIRNRFRTAAYWDTALSERDADAASVAAVKAASTAAYSRLPLQVLSAQQREWIEPQDRKEAEAAYAKAHRRIAALSTRGRVVAVSNSGHNIHEDRPEAVAKAIDEVAREAAVPDRAK</sequence>
<accession>A0ABV9QST5</accession>
<dbReference type="PRINTS" id="PR00111">
    <property type="entry name" value="ABHYDROLASE"/>
</dbReference>
<dbReference type="InterPro" id="IPR050266">
    <property type="entry name" value="AB_hydrolase_sf"/>
</dbReference>
<keyword evidence="1" id="KW-0732">Signal</keyword>
<feature type="chain" id="PRO_5045102478" evidence="1">
    <location>
        <begin position="21"/>
        <end position="340"/>
    </location>
</feature>
<keyword evidence="3" id="KW-0378">Hydrolase</keyword>
<dbReference type="Pfam" id="PF12697">
    <property type="entry name" value="Abhydrolase_6"/>
    <property type="match status" value="1"/>
</dbReference>
<dbReference type="InterPro" id="IPR000073">
    <property type="entry name" value="AB_hydrolase_1"/>
</dbReference>
<dbReference type="RefSeq" id="WP_380019906.1">
    <property type="nucleotide sequence ID" value="NZ_JBHSHD010000006.1"/>
</dbReference>
<keyword evidence="4" id="KW-1185">Reference proteome</keyword>
<protein>
    <submittedName>
        <fullName evidence="3">Alpha/beta fold hydrolase</fullName>
    </submittedName>
</protein>
<comment type="caution">
    <text evidence="3">The sequence shown here is derived from an EMBL/GenBank/DDBJ whole genome shotgun (WGS) entry which is preliminary data.</text>
</comment>
<name>A0ABV9QST5_9GAMM</name>